<accession>A0AAD7IML5</accession>
<feature type="compositionally biased region" description="Basic and acidic residues" evidence="1">
    <location>
        <begin position="177"/>
        <end position="187"/>
    </location>
</feature>
<comment type="caution">
    <text evidence="2">The sequence shown here is derived from an EMBL/GenBank/DDBJ whole genome shotgun (WGS) entry which is preliminary data.</text>
</comment>
<feature type="region of interest" description="Disordered" evidence="1">
    <location>
        <begin position="162"/>
        <end position="210"/>
    </location>
</feature>
<gene>
    <name evidence="2" type="ORF">B0H16DRAFT_1889085</name>
</gene>
<dbReference type="EMBL" id="JARKIB010000080">
    <property type="protein sequence ID" value="KAJ7746252.1"/>
    <property type="molecule type" value="Genomic_DNA"/>
</dbReference>
<protein>
    <submittedName>
        <fullName evidence="2">Uncharacterized protein</fullName>
    </submittedName>
</protein>
<organism evidence="2 3">
    <name type="scientific">Mycena metata</name>
    <dbReference type="NCBI Taxonomy" id="1033252"/>
    <lineage>
        <taxon>Eukaryota</taxon>
        <taxon>Fungi</taxon>
        <taxon>Dikarya</taxon>
        <taxon>Basidiomycota</taxon>
        <taxon>Agaricomycotina</taxon>
        <taxon>Agaricomycetes</taxon>
        <taxon>Agaricomycetidae</taxon>
        <taxon>Agaricales</taxon>
        <taxon>Marasmiineae</taxon>
        <taxon>Mycenaceae</taxon>
        <taxon>Mycena</taxon>
    </lineage>
</organism>
<sequence length="323" mass="36571">MTSSNETSPRYFSYPELVVFERALQGVPKLRGWSVLLPSKHSDYPKVAYEFRGFGVPPADVGRIGDIFWDVVRPYILYVRGLEGWTPWNPQASDGKQRLAEHPTYSDRYLWLSRSGLAWLTEMTLKLRKRPMDITKSYGLDQNVLAEMDSMLDAAPRIVVNQARYDQEPPHAGSLKRRWDETDDKPTSARPAGTSNRGSNSSSSNISSIRTLPSSISQTIEKLEAEWTSALQREQEAQVAAEAKVEYLEKQVETINKKNDELGGLLQQAGKRCQELTECLGKAEANVRIANEKTRQAEVKLRVFNQNIKQVVDLPAFRELVRG</sequence>
<reference evidence="2" key="1">
    <citation type="submission" date="2023-03" db="EMBL/GenBank/DDBJ databases">
        <title>Massive genome expansion in bonnet fungi (Mycena s.s.) driven by repeated elements and novel gene families across ecological guilds.</title>
        <authorList>
            <consortium name="Lawrence Berkeley National Laboratory"/>
            <person name="Harder C.B."/>
            <person name="Miyauchi S."/>
            <person name="Viragh M."/>
            <person name="Kuo A."/>
            <person name="Thoen E."/>
            <person name="Andreopoulos B."/>
            <person name="Lu D."/>
            <person name="Skrede I."/>
            <person name="Drula E."/>
            <person name="Henrissat B."/>
            <person name="Morin E."/>
            <person name="Kohler A."/>
            <person name="Barry K."/>
            <person name="LaButti K."/>
            <person name="Morin E."/>
            <person name="Salamov A."/>
            <person name="Lipzen A."/>
            <person name="Mereny Z."/>
            <person name="Hegedus B."/>
            <person name="Baldrian P."/>
            <person name="Stursova M."/>
            <person name="Weitz H."/>
            <person name="Taylor A."/>
            <person name="Grigoriev I.V."/>
            <person name="Nagy L.G."/>
            <person name="Martin F."/>
            <person name="Kauserud H."/>
        </authorList>
    </citation>
    <scope>NUCLEOTIDE SEQUENCE</scope>
    <source>
        <strain evidence="2">CBHHK182m</strain>
    </source>
</reference>
<name>A0AAD7IML5_9AGAR</name>
<feature type="compositionally biased region" description="Low complexity" evidence="1">
    <location>
        <begin position="193"/>
        <end position="210"/>
    </location>
</feature>
<dbReference type="Proteomes" id="UP001215598">
    <property type="component" value="Unassembled WGS sequence"/>
</dbReference>
<proteinExistence type="predicted"/>
<dbReference type="AlphaFoldDB" id="A0AAD7IML5"/>
<keyword evidence="3" id="KW-1185">Reference proteome</keyword>
<evidence type="ECO:0000313" key="2">
    <source>
        <dbReference type="EMBL" id="KAJ7746252.1"/>
    </source>
</evidence>
<evidence type="ECO:0000313" key="3">
    <source>
        <dbReference type="Proteomes" id="UP001215598"/>
    </source>
</evidence>
<evidence type="ECO:0000256" key="1">
    <source>
        <dbReference type="SAM" id="MobiDB-lite"/>
    </source>
</evidence>